<organism evidence="3 4">
    <name type="scientific">Corchorus olitorius</name>
    <dbReference type="NCBI Taxonomy" id="93759"/>
    <lineage>
        <taxon>Eukaryota</taxon>
        <taxon>Viridiplantae</taxon>
        <taxon>Streptophyta</taxon>
        <taxon>Embryophyta</taxon>
        <taxon>Tracheophyta</taxon>
        <taxon>Spermatophyta</taxon>
        <taxon>Magnoliopsida</taxon>
        <taxon>eudicotyledons</taxon>
        <taxon>Gunneridae</taxon>
        <taxon>Pentapetalae</taxon>
        <taxon>rosids</taxon>
        <taxon>malvids</taxon>
        <taxon>Malvales</taxon>
        <taxon>Malvaceae</taxon>
        <taxon>Grewioideae</taxon>
        <taxon>Apeibeae</taxon>
        <taxon>Corchorus</taxon>
    </lineage>
</organism>
<feature type="domain" description="EF-hand" evidence="2">
    <location>
        <begin position="8"/>
        <end position="43"/>
    </location>
</feature>
<keyword evidence="4" id="KW-1185">Reference proteome</keyword>
<dbReference type="PROSITE" id="PS50222">
    <property type="entry name" value="EF_HAND_2"/>
    <property type="match status" value="1"/>
</dbReference>
<evidence type="ECO:0000313" key="4">
    <source>
        <dbReference type="Proteomes" id="UP000187203"/>
    </source>
</evidence>
<evidence type="ECO:0000259" key="2">
    <source>
        <dbReference type="PROSITE" id="PS50222"/>
    </source>
</evidence>
<dbReference type="GO" id="GO:0005509">
    <property type="term" value="F:calcium ion binding"/>
    <property type="evidence" value="ECO:0007669"/>
    <property type="project" value="InterPro"/>
</dbReference>
<dbReference type="Gene3D" id="1.10.238.10">
    <property type="entry name" value="EF-hand"/>
    <property type="match status" value="1"/>
</dbReference>
<name>A0A1R3JH11_9ROSI</name>
<dbReference type="AlphaFoldDB" id="A0A1R3JH11"/>
<comment type="caution">
    <text evidence="3">The sequence shown here is derived from an EMBL/GenBank/DDBJ whole genome shotgun (WGS) entry which is preliminary data.</text>
</comment>
<evidence type="ECO:0000313" key="3">
    <source>
        <dbReference type="EMBL" id="OMO94115.1"/>
    </source>
</evidence>
<dbReference type="InterPro" id="IPR002048">
    <property type="entry name" value="EF_hand_dom"/>
</dbReference>
<dbReference type="InterPro" id="IPR018247">
    <property type="entry name" value="EF_Hand_1_Ca_BS"/>
</dbReference>
<gene>
    <name evidence="3" type="ORF">COLO4_16518</name>
</gene>
<dbReference type="STRING" id="93759.A0A1R3JH11"/>
<proteinExistence type="predicted"/>
<keyword evidence="1" id="KW-0106">Calcium</keyword>
<protein>
    <recommendedName>
        <fullName evidence="2">EF-hand domain-containing protein</fullName>
    </recommendedName>
</protein>
<accession>A0A1R3JH11</accession>
<dbReference type="SUPFAM" id="SSF47473">
    <property type="entry name" value="EF-hand"/>
    <property type="match status" value="1"/>
</dbReference>
<sequence length="84" mass="9462">MGKDLSDDQVSSMKEAFTLFDIDGEGKIAPSELGILMRHSQRVDEFHRANQLANSTDERDRAFCSGAGEVTAEERWSSAKIWVW</sequence>
<dbReference type="Proteomes" id="UP000187203">
    <property type="component" value="Unassembled WGS sequence"/>
</dbReference>
<evidence type="ECO:0000256" key="1">
    <source>
        <dbReference type="ARBA" id="ARBA00022837"/>
    </source>
</evidence>
<dbReference type="InterPro" id="IPR011992">
    <property type="entry name" value="EF-hand-dom_pair"/>
</dbReference>
<reference evidence="4" key="1">
    <citation type="submission" date="2013-09" db="EMBL/GenBank/DDBJ databases">
        <title>Corchorus olitorius genome sequencing.</title>
        <authorList>
            <person name="Alam M."/>
            <person name="Haque M.S."/>
            <person name="Islam M.S."/>
            <person name="Emdad E.M."/>
            <person name="Islam M.M."/>
            <person name="Ahmed B."/>
            <person name="Halim A."/>
            <person name="Hossen Q.M.M."/>
            <person name="Hossain M.Z."/>
            <person name="Ahmed R."/>
            <person name="Khan M.M."/>
            <person name="Islam R."/>
            <person name="Rashid M.M."/>
            <person name="Khan S.A."/>
            <person name="Rahman M.S."/>
            <person name="Alam M."/>
            <person name="Yahiya A.S."/>
            <person name="Khan M.S."/>
            <person name="Azam M.S."/>
            <person name="Haque T."/>
            <person name="Lashkar M.Z.H."/>
            <person name="Akhand A.I."/>
            <person name="Morshed G."/>
            <person name="Roy S."/>
            <person name="Uddin K.S."/>
            <person name="Rabeya T."/>
            <person name="Hossain A.S."/>
            <person name="Chowdhury A."/>
            <person name="Snigdha A.R."/>
            <person name="Mortoza M.S."/>
            <person name="Matin S.A."/>
            <person name="Hoque S.M.E."/>
            <person name="Islam M.K."/>
            <person name="Roy D.K."/>
            <person name="Haider R."/>
            <person name="Moosa M.M."/>
            <person name="Elias S.M."/>
            <person name="Hasan A.M."/>
            <person name="Jahan S."/>
            <person name="Shafiuddin M."/>
            <person name="Mahmood N."/>
            <person name="Shommy N.S."/>
        </authorList>
    </citation>
    <scope>NUCLEOTIDE SEQUENCE [LARGE SCALE GENOMIC DNA]</scope>
    <source>
        <strain evidence="4">cv. O-4</strain>
    </source>
</reference>
<dbReference type="EMBL" id="AWUE01016127">
    <property type="protein sequence ID" value="OMO94115.1"/>
    <property type="molecule type" value="Genomic_DNA"/>
</dbReference>
<dbReference type="PROSITE" id="PS00018">
    <property type="entry name" value="EF_HAND_1"/>
    <property type="match status" value="1"/>
</dbReference>